<gene>
    <name evidence="2" type="ORF">MACH08_11720</name>
</gene>
<keyword evidence="3" id="KW-1185">Reference proteome</keyword>
<reference evidence="2 3" key="1">
    <citation type="submission" date="2023-02" db="EMBL/GenBank/DDBJ databases">
        <title>Oceanobacillus kimchii IFOP_LL358 isolated form Alexandrium catenella lab strain.</title>
        <authorList>
            <person name="Gajardo G."/>
            <person name="Ueki S."/>
            <person name="Maruyama F."/>
        </authorList>
    </citation>
    <scope>NUCLEOTIDE SEQUENCE [LARGE SCALE GENOMIC DNA]</scope>
    <source>
        <strain evidence="2 3">IFOP_LL358</strain>
    </source>
</reference>
<evidence type="ECO:0000313" key="2">
    <source>
        <dbReference type="EMBL" id="GLO65388.1"/>
    </source>
</evidence>
<name>A0ABQ5TEW1_9BACI</name>
<dbReference type="RefSeq" id="WP_026133729.1">
    <property type="nucleotide sequence ID" value="NZ_BSKO01000001.1"/>
</dbReference>
<feature type="signal peptide" evidence="1">
    <location>
        <begin position="1"/>
        <end position="23"/>
    </location>
</feature>
<dbReference type="EMBL" id="BSKO01000001">
    <property type="protein sequence ID" value="GLO65388.1"/>
    <property type="molecule type" value="Genomic_DNA"/>
</dbReference>
<protein>
    <recommendedName>
        <fullName evidence="4">DUF4247 domain-containing protein</fullName>
    </recommendedName>
</protein>
<sequence>MCKRWVLCIGILLLILLAACSSEDETIMAADIPEEPQKQEIKQIIENAANENVEIDDVIEDAFPLMTTIEGDSSNSEVYATTRFTLSELSLLLSNEFQTEEISEVKDDQQIIIFNDFFVTLRKNEADQEVLLIEVAGEEFVRRNYSPSFLGTYFSIRLLDSMFGNNWNRSSNGDYSGMGSYGGSGGIGRGNTTFRGGGPGTGK</sequence>
<evidence type="ECO:0000313" key="3">
    <source>
        <dbReference type="Proteomes" id="UP001275436"/>
    </source>
</evidence>
<dbReference type="Proteomes" id="UP001275436">
    <property type="component" value="Unassembled WGS sequence"/>
</dbReference>
<organism evidence="2 3">
    <name type="scientific">Oceanobacillus kimchii</name>
    <dbReference type="NCBI Taxonomy" id="746691"/>
    <lineage>
        <taxon>Bacteria</taxon>
        <taxon>Bacillati</taxon>
        <taxon>Bacillota</taxon>
        <taxon>Bacilli</taxon>
        <taxon>Bacillales</taxon>
        <taxon>Bacillaceae</taxon>
        <taxon>Oceanobacillus</taxon>
    </lineage>
</organism>
<evidence type="ECO:0000256" key="1">
    <source>
        <dbReference type="SAM" id="SignalP"/>
    </source>
</evidence>
<dbReference type="PROSITE" id="PS51257">
    <property type="entry name" value="PROKAR_LIPOPROTEIN"/>
    <property type="match status" value="1"/>
</dbReference>
<feature type="chain" id="PRO_5047087274" description="DUF4247 domain-containing protein" evidence="1">
    <location>
        <begin position="24"/>
        <end position="203"/>
    </location>
</feature>
<evidence type="ECO:0008006" key="4">
    <source>
        <dbReference type="Google" id="ProtNLM"/>
    </source>
</evidence>
<proteinExistence type="predicted"/>
<comment type="caution">
    <text evidence="2">The sequence shown here is derived from an EMBL/GenBank/DDBJ whole genome shotgun (WGS) entry which is preliminary data.</text>
</comment>
<accession>A0ABQ5TEW1</accession>
<keyword evidence="1" id="KW-0732">Signal</keyword>